<dbReference type="Proteomes" id="UP001352852">
    <property type="component" value="Unassembled WGS sequence"/>
</dbReference>
<comment type="caution">
    <text evidence="1">The sequence shown here is derived from an EMBL/GenBank/DDBJ whole genome shotgun (WGS) entry which is preliminary data.</text>
</comment>
<accession>A0ABU7DNC1</accession>
<dbReference type="EMBL" id="JAHUTJ010032983">
    <property type="protein sequence ID" value="MED6276559.1"/>
    <property type="molecule type" value="Genomic_DNA"/>
</dbReference>
<organism evidence="1 2">
    <name type="scientific">Characodon lateralis</name>
    <dbReference type="NCBI Taxonomy" id="208331"/>
    <lineage>
        <taxon>Eukaryota</taxon>
        <taxon>Metazoa</taxon>
        <taxon>Chordata</taxon>
        <taxon>Craniata</taxon>
        <taxon>Vertebrata</taxon>
        <taxon>Euteleostomi</taxon>
        <taxon>Actinopterygii</taxon>
        <taxon>Neopterygii</taxon>
        <taxon>Teleostei</taxon>
        <taxon>Neoteleostei</taxon>
        <taxon>Acanthomorphata</taxon>
        <taxon>Ovalentaria</taxon>
        <taxon>Atherinomorphae</taxon>
        <taxon>Cyprinodontiformes</taxon>
        <taxon>Goodeidae</taxon>
        <taxon>Characodon</taxon>
    </lineage>
</organism>
<keyword evidence="2" id="KW-1185">Reference proteome</keyword>
<gene>
    <name evidence="1" type="ORF">CHARACLAT_004234</name>
</gene>
<proteinExistence type="predicted"/>
<evidence type="ECO:0000313" key="1">
    <source>
        <dbReference type="EMBL" id="MED6276559.1"/>
    </source>
</evidence>
<evidence type="ECO:0000313" key="2">
    <source>
        <dbReference type="Proteomes" id="UP001352852"/>
    </source>
</evidence>
<sequence length="111" mass="12584">MLKSCLIFPPQFSTTSMFLSHKNKTCCLCLQRETNVKCKNIFCLIAEFKVRIVSSGETSADPHHVGRFILVLKHLPNKLLCNLSQLFILQRPPPFLTFHPPRPLMGSLFGA</sequence>
<reference evidence="1 2" key="1">
    <citation type="submission" date="2021-06" db="EMBL/GenBank/DDBJ databases">
        <authorList>
            <person name="Palmer J.M."/>
        </authorList>
    </citation>
    <scope>NUCLEOTIDE SEQUENCE [LARGE SCALE GENOMIC DNA]</scope>
    <source>
        <strain evidence="1 2">CL_MEX2019</strain>
        <tissue evidence="1">Muscle</tissue>
    </source>
</reference>
<protein>
    <submittedName>
        <fullName evidence="1">Uncharacterized protein</fullName>
    </submittedName>
</protein>
<name>A0ABU7DNC1_9TELE</name>